<evidence type="ECO:0000313" key="3">
    <source>
        <dbReference type="EMBL" id="GAA0365756.1"/>
    </source>
</evidence>
<dbReference type="EMBL" id="BAAABM010000066">
    <property type="protein sequence ID" value="GAA0365756.1"/>
    <property type="molecule type" value="Genomic_DNA"/>
</dbReference>
<dbReference type="SUPFAM" id="SSF49695">
    <property type="entry name" value="gamma-Crystallin-like"/>
    <property type="match status" value="1"/>
</dbReference>
<dbReference type="InterPro" id="IPR015161">
    <property type="entry name" value="Sklp_toxin_b/g_crystallin"/>
</dbReference>
<dbReference type="Pfam" id="PF09076">
    <property type="entry name" value="Crystall_2"/>
    <property type="match status" value="1"/>
</dbReference>
<dbReference type="Proteomes" id="UP001501822">
    <property type="component" value="Unassembled WGS sequence"/>
</dbReference>
<dbReference type="RefSeq" id="WP_252798981.1">
    <property type="nucleotide sequence ID" value="NZ_BAAABM010000066.1"/>
</dbReference>
<evidence type="ECO:0000256" key="1">
    <source>
        <dbReference type="SAM" id="SignalP"/>
    </source>
</evidence>
<evidence type="ECO:0000259" key="2">
    <source>
        <dbReference type="Pfam" id="PF09076"/>
    </source>
</evidence>
<feature type="chain" id="PRO_5046810242" description="Streptomyces killer toxin-like beta/gamma crystallin domain-containing protein" evidence="1">
    <location>
        <begin position="33"/>
        <end position="153"/>
    </location>
</feature>
<name>A0ABP3HEF0_9ACTN</name>
<comment type="caution">
    <text evidence="3">The sequence shown here is derived from an EMBL/GenBank/DDBJ whole genome shotgun (WGS) entry which is preliminary data.</text>
</comment>
<organism evidence="3 4">
    <name type="scientific">Actinoallomurus spadix</name>
    <dbReference type="NCBI Taxonomy" id="79912"/>
    <lineage>
        <taxon>Bacteria</taxon>
        <taxon>Bacillati</taxon>
        <taxon>Actinomycetota</taxon>
        <taxon>Actinomycetes</taxon>
        <taxon>Streptosporangiales</taxon>
        <taxon>Thermomonosporaceae</taxon>
        <taxon>Actinoallomurus</taxon>
    </lineage>
</organism>
<evidence type="ECO:0000313" key="4">
    <source>
        <dbReference type="Proteomes" id="UP001501822"/>
    </source>
</evidence>
<feature type="signal peptide" evidence="1">
    <location>
        <begin position="1"/>
        <end position="32"/>
    </location>
</feature>
<protein>
    <recommendedName>
        <fullName evidence="2">Streptomyces killer toxin-like beta/gamma crystallin domain-containing protein</fullName>
    </recommendedName>
</protein>
<feature type="domain" description="Streptomyces killer toxin-like beta/gamma crystallin" evidence="2">
    <location>
        <begin position="54"/>
        <end position="116"/>
    </location>
</feature>
<proteinExistence type="predicted"/>
<dbReference type="InterPro" id="IPR015791">
    <property type="entry name" value="Antimic/Inh_G_crystallin-like"/>
</dbReference>
<accession>A0ABP3HEF0</accession>
<sequence length="153" mass="16927">MFSASRKSIKRFGITAGAAALFLSLIPGQAFAIDQVSCDSSDYVHVWWHLGSEGGESCFANAGQLDNAFGDKVPWVDKVSTGNNVVYLLDENGETPFIPRYTIISYPNRPIHTRGLFIRPDYPEGTPMDQKTEDPFIAPENAKPYIAPENANW</sequence>
<dbReference type="Gene3D" id="2.60.20.30">
    <property type="match status" value="1"/>
</dbReference>
<gene>
    <name evidence="3" type="ORF">GCM10010151_64610</name>
</gene>
<dbReference type="InterPro" id="IPR011024">
    <property type="entry name" value="G_crystallin-like"/>
</dbReference>
<keyword evidence="4" id="KW-1185">Reference proteome</keyword>
<reference evidence="4" key="1">
    <citation type="journal article" date="2019" name="Int. J. Syst. Evol. Microbiol.">
        <title>The Global Catalogue of Microorganisms (GCM) 10K type strain sequencing project: providing services to taxonomists for standard genome sequencing and annotation.</title>
        <authorList>
            <consortium name="The Broad Institute Genomics Platform"/>
            <consortium name="The Broad Institute Genome Sequencing Center for Infectious Disease"/>
            <person name="Wu L."/>
            <person name="Ma J."/>
        </authorList>
    </citation>
    <scope>NUCLEOTIDE SEQUENCE [LARGE SCALE GENOMIC DNA]</scope>
    <source>
        <strain evidence="4">JCM 3146</strain>
    </source>
</reference>
<keyword evidence="1" id="KW-0732">Signal</keyword>